<dbReference type="AlphaFoldDB" id="A0A9Q0FYP7"/>
<gene>
    <name evidence="1" type="ORF">Tsubulata_021373</name>
</gene>
<protein>
    <submittedName>
        <fullName evidence="1">Uncharacterized protein</fullName>
    </submittedName>
</protein>
<dbReference type="EMBL" id="JAKUCV010003055">
    <property type="protein sequence ID" value="KAJ4840363.1"/>
    <property type="molecule type" value="Genomic_DNA"/>
</dbReference>
<evidence type="ECO:0000313" key="1">
    <source>
        <dbReference type="EMBL" id="KAJ4840363.1"/>
    </source>
</evidence>
<comment type="caution">
    <text evidence="1">The sequence shown here is derived from an EMBL/GenBank/DDBJ whole genome shotgun (WGS) entry which is preliminary data.</text>
</comment>
<dbReference type="OrthoDB" id="1934355at2759"/>
<evidence type="ECO:0000313" key="2">
    <source>
        <dbReference type="Proteomes" id="UP001141552"/>
    </source>
</evidence>
<reference evidence="1" key="2">
    <citation type="journal article" date="2023" name="Plants (Basel)">
        <title>Annotation of the Turnera subulata (Passifloraceae) Draft Genome Reveals the S-Locus Evolved after the Divergence of Turneroideae from Passifloroideae in a Stepwise Manner.</title>
        <authorList>
            <person name="Henning P.M."/>
            <person name="Roalson E.H."/>
            <person name="Mir W."/>
            <person name="McCubbin A.G."/>
            <person name="Shore J.S."/>
        </authorList>
    </citation>
    <scope>NUCLEOTIDE SEQUENCE</scope>
    <source>
        <strain evidence="1">F60SS</strain>
    </source>
</reference>
<sequence>MLSIRSILRVRPSVFLLHSSSFSSAAAVQAERTISEGPRNDWTRQEIKDIYDSPLLDLLFHGVSISSSSSSSHLLFLSYSIKYKPYWPARLFSWPKFTDTLKTSGKCSNVLYFLSRLEGVVRTVRTVLNPHGTALVSKPRSLWTRRL</sequence>
<accession>A0A9Q0FYP7</accession>
<organism evidence="1 2">
    <name type="scientific">Turnera subulata</name>
    <dbReference type="NCBI Taxonomy" id="218843"/>
    <lineage>
        <taxon>Eukaryota</taxon>
        <taxon>Viridiplantae</taxon>
        <taxon>Streptophyta</taxon>
        <taxon>Embryophyta</taxon>
        <taxon>Tracheophyta</taxon>
        <taxon>Spermatophyta</taxon>
        <taxon>Magnoliopsida</taxon>
        <taxon>eudicotyledons</taxon>
        <taxon>Gunneridae</taxon>
        <taxon>Pentapetalae</taxon>
        <taxon>rosids</taxon>
        <taxon>fabids</taxon>
        <taxon>Malpighiales</taxon>
        <taxon>Passifloraceae</taxon>
        <taxon>Turnera</taxon>
    </lineage>
</organism>
<dbReference type="Proteomes" id="UP001141552">
    <property type="component" value="Unassembled WGS sequence"/>
</dbReference>
<proteinExistence type="predicted"/>
<reference evidence="1" key="1">
    <citation type="submission" date="2022-02" db="EMBL/GenBank/DDBJ databases">
        <authorList>
            <person name="Henning P.M."/>
            <person name="McCubbin A.G."/>
            <person name="Shore J.S."/>
        </authorList>
    </citation>
    <scope>NUCLEOTIDE SEQUENCE</scope>
    <source>
        <strain evidence="1">F60SS</strain>
        <tissue evidence="1">Leaves</tissue>
    </source>
</reference>
<name>A0A9Q0FYP7_9ROSI</name>
<keyword evidence="2" id="KW-1185">Reference proteome</keyword>